<keyword evidence="3" id="KW-1185">Reference proteome</keyword>
<organism evidence="2 3">
    <name type="scientific">Oceaniovalibus guishaninsula JLT2003</name>
    <dbReference type="NCBI Taxonomy" id="1231392"/>
    <lineage>
        <taxon>Bacteria</taxon>
        <taxon>Pseudomonadati</taxon>
        <taxon>Pseudomonadota</taxon>
        <taxon>Alphaproteobacteria</taxon>
        <taxon>Rhodobacterales</taxon>
        <taxon>Roseobacteraceae</taxon>
        <taxon>Oceaniovalibus</taxon>
    </lineage>
</organism>
<dbReference type="PATRIC" id="fig|1231392.3.peg.1994"/>
<sequence>MRIRRPLSIRAPRPAATVALLLATTAAWPQSRPPEPQDGAVVGLADLPASLAVDRPPLNFYGVSGAVDTPTADGQLDGDLSVTVASFAGITRTTLSFQFAPRIQGSFRYSRFADLNYEGFDDYYDRSFDVSLQLLKERRYLPALKIGLQDFVGTGLFSGEYLVATKNIGPVKVSAGLGWGRFAGLNDIGSPFGGREESDVGRGGEFNAGEWFRGPASPFASVMYRPTDRLTLMAEYSSDAYEVETGNARLASDALFERESDFNFGASYRVNESLALGAYWLYGSELGVNVNLTLNPNRPPVRGSLDPAPGAVIARPDRAALPAAYTTAWVGRDSVRTAATEALEEDLDAQGITLEAIALDGDAVTVRVRNRRYNVAAQAVGRTARALTRTMPPSVETFRIVPSPDGLPASEIVLRRSDLEALVNAPDAEAQLLAVTGLNDAVPLVDANVNGDVFPRFDWSIGPYVRNSYFDPDAPLRIGAGLRLAASYEPVPGLVFAGAVTKKVVGNLDDAGREQTDSNLPAVRTSLPIYEREGDPGLERLTGAYYFRPGENLYARATAGYLERMFAGVSGEVLWKRVDSRLGLGAEVNWAKQRAPDLGLGLADGSDGVDEYDVVTGHLSAYYQFDGGYQAQLDVGRYLAGDVGATLSIDRTFANGWTVGAFATKTDVSSEDFGEGSFDKGIRFSIPLAWFTGSASQRRIGTTLRPVTRDGGARLSVPGRLYGKVVDWHRADLEDEWGRVWR</sequence>
<dbReference type="AlphaFoldDB" id="K2H8U9"/>
<comment type="caution">
    <text evidence="2">The sequence shown here is derived from an EMBL/GenBank/DDBJ whole genome shotgun (WGS) entry which is preliminary data.</text>
</comment>
<evidence type="ECO:0000313" key="3">
    <source>
        <dbReference type="Proteomes" id="UP000006765"/>
    </source>
</evidence>
<protein>
    <recommendedName>
        <fullName evidence="4">Exopolysaccharide biosynthesis protein YbjH</fullName>
    </recommendedName>
</protein>
<dbReference type="eggNOG" id="COG3637">
    <property type="taxonomic scope" value="Bacteria"/>
</dbReference>
<proteinExistence type="predicted"/>
<evidence type="ECO:0008006" key="4">
    <source>
        <dbReference type="Google" id="ProtNLM"/>
    </source>
</evidence>
<dbReference type="Pfam" id="PF06082">
    <property type="entry name" value="YjbH"/>
    <property type="match status" value="1"/>
</dbReference>
<dbReference type="STRING" id="1231392.OCGS_1984"/>
<dbReference type="OrthoDB" id="19542at2"/>
<evidence type="ECO:0000256" key="1">
    <source>
        <dbReference type="SAM" id="SignalP"/>
    </source>
</evidence>
<gene>
    <name evidence="2" type="ORF">OCGS_1984</name>
</gene>
<feature type="chain" id="PRO_5003860521" description="Exopolysaccharide biosynthesis protein YbjH" evidence="1">
    <location>
        <begin position="30"/>
        <end position="742"/>
    </location>
</feature>
<reference evidence="2 3" key="1">
    <citation type="journal article" date="2012" name="J. Bacteriol.">
        <title>Draft Genome Sequence of Oceaniovalibus guishaninsula JLT2003T.</title>
        <authorList>
            <person name="Tang K."/>
            <person name="Liu K."/>
            <person name="Jiao N."/>
        </authorList>
    </citation>
    <scope>NUCLEOTIDE SEQUENCE [LARGE SCALE GENOMIC DNA]</scope>
    <source>
        <strain evidence="2 3">JLT2003</strain>
    </source>
</reference>
<accession>K2H8U9</accession>
<evidence type="ECO:0000313" key="2">
    <source>
        <dbReference type="EMBL" id="EKE44003.1"/>
    </source>
</evidence>
<feature type="signal peptide" evidence="1">
    <location>
        <begin position="1"/>
        <end position="29"/>
    </location>
</feature>
<dbReference type="Proteomes" id="UP000006765">
    <property type="component" value="Unassembled WGS sequence"/>
</dbReference>
<dbReference type="EMBL" id="AMGO01000046">
    <property type="protein sequence ID" value="EKE44003.1"/>
    <property type="molecule type" value="Genomic_DNA"/>
</dbReference>
<keyword evidence="1" id="KW-0732">Signal</keyword>
<name>K2H8U9_9RHOB</name>
<dbReference type="RefSeq" id="WP_007427136.1">
    <property type="nucleotide sequence ID" value="NZ_AMGO01000046.1"/>
</dbReference>
<dbReference type="InterPro" id="IPR010344">
    <property type="entry name" value="YbjH"/>
</dbReference>